<evidence type="ECO:0000256" key="2">
    <source>
        <dbReference type="SAM" id="MobiDB-lite"/>
    </source>
</evidence>
<dbReference type="PANTHER" id="PTHR14222:SF1">
    <property type="entry name" value="CONDENSIN-2 COMPLEX SUBUNIT D3"/>
    <property type="match status" value="1"/>
</dbReference>
<dbReference type="InterPro" id="IPR011989">
    <property type="entry name" value="ARM-like"/>
</dbReference>
<evidence type="ECO:0008006" key="5">
    <source>
        <dbReference type="Google" id="ProtNLM"/>
    </source>
</evidence>
<evidence type="ECO:0000313" key="3">
    <source>
        <dbReference type="EMBL" id="EDQ85558.1"/>
    </source>
</evidence>
<dbReference type="GO" id="GO:0007076">
    <property type="term" value="P:mitotic chromosome condensation"/>
    <property type="evidence" value="ECO:0000318"/>
    <property type="project" value="GO_Central"/>
</dbReference>
<dbReference type="Gene3D" id="1.25.10.10">
    <property type="entry name" value="Leucine-rich Repeat Variant"/>
    <property type="match status" value="1"/>
</dbReference>
<feature type="region of interest" description="Disordered" evidence="2">
    <location>
        <begin position="1"/>
        <end position="29"/>
    </location>
</feature>
<evidence type="ECO:0000256" key="1">
    <source>
        <dbReference type="ARBA" id="ARBA00023067"/>
    </source>
</evidence>
<reference evidence="3 4" key="1">
    <citation type="journal article" date="2008" name="Nature">
        <title>The genome of the choanoflagellate Monosiga brevicollis and the origin of metazoans.</title>
        <authorList>
            <consortium name="JGI Sequencing"/>
            <person name="King N."/>
            <person name="Westbrook M.J."/>
            <person name="Young S.L."/>
            <person name="Kuo A."/>
            <person name="Abedin M."/>
            <person name="Chapman J."/>
            <person name="Fairclough S."/>
            <person name="Hellsten U."/>
            <person name="Isogai Y."/>
            <person name="Letunic I."/>
            <person name="Marr M."/>
            <person name="Pincus D."/>
            <person name="Putnam N."/>
            <person name="Rokas A."/>
            <person name="Wright K.J."/>
            <person name="Zuzow R."/>
            <person name="Dirks W."/>
            <person name="Good M."/>
            <person name="Goodstein D."/>
            <person name="Lemons D."/>
            <person name="Li W."/>
            <person name="Lyons J.B."/>
            <person name="Morris A."/>
            <person name="Nichols S."/>
            <person name="Richter D.J."/>
            <person name="Salamov A."/>
            <person name="Bork P."/>
            <person name="Lim W.A."/>
            <person name="Manning G."/>
            <person name="Miller W.T."/>
            <person name="McGinnis W."/>
            <person name="Shapiro H."/>
            <person name="Tjian R."/>
            <person name="Grigoriev I.V."/>
            <person name="Rokhsar D."/>
        </authorList>
    </citation>
    <scope>NUCLEOTIDE SEQUENCE [LARGE SCALE GENOMIC DNA]</scope>
    <source>
        <strain evidence="4">MX1 / ATCC 50154</strain>
    </source>
</reference>
<dbReference type="InterPro" id="IPR016024">
    <property type="entry name" value="ARM-type_fold"/>
</dbReference>
<feature type="region of interest" description="Disordered" evidence="2">
    <location>
        <begin position="865"/>
        <end position="897"/>
    </location>
</feature>
<keyword evidence="4" id="KW-1185">Reference proteome</keyword>
<dbReference type="eggNOG" id="KOG0413">
    <property type="taxonomic scope" value="Eukaryota"/>
</dbReference>
<dbReference type="KEGG" id="mbr:MONBRDRAFT_11650"/>
<dbReference type="InterPro" id="IPR026971">
    <property type="entry name" value="CND1/NCAPD3"/>
</dbReference>
<dbReference type="STRING" id="81824.A9V9W3"/>
<dbReference type="GO" id="GO:0042393">
    <property type="term" value="F:histone binding"/>
    <property type="evidence" value="ECO:0000318"/>
    <property type="project" value="GO_Central"/>
</dbReference>
<dbReference type="GO" id="GO:0010032">
    <property type="term" value="P:meiotic chromosome condensation"/>
    <property type="evidence" value="ECO:0000318"/>
    <property type="project" value="GO_Central"/>
</dbReference>
<dbReference type="EMBL" id="CH991572">
    <property type="protein sequence ID" value="EDQ85558.1"/>
    <property type="molecule type" value="Genomic_DNA"/>
</dbReference>
<dbReference type="InParanoid" id="A9V9W3"/>
<dbReference type="SUPFAM" id="SSF48371">
    <property type="entry name" value="ARM repeat"/>
    <property type="match status" value="1"/>
</dbReference>
<evidence type="ECO:0000313" key="4">
    <source>
        <dbReference type="Proteomes" id="UP000001357"/>
    </source>
</evidence>
<dbReference type="PANTHER" id="PTHR14222">
    <property type="entry name" value="CONDENSIN"/>
    <property type="match status" value="1"/>
</dbReference>
<feature type="compositionally biased region" description="Pro residues" evidence="2">
    <location>
        <begin position="8"/>
        <end position="27"/>
    </location>
</feature>
<dbReference type="GO" id="GO:0000796">
    <property type="term" value="C:condensin complex"/>
    <property type="evidence" value="ECO:0000318"/>
    <property type="project" value="GO_Central"/>
</dbReference>
<gene>
    <name evidence="3" type="ORF">MONBRDRAFT_11650</name>
</gene>
<organism evidence="3 4">
    <name type="scientific">Monosiga brevicollis</name>
    <name type="common">Choanoflagellate</name>
    <dbReference type="NCBI Taxonomy" id="81824"/>
    <lineage>
        <taxon>Eukaryota</taxon>
        <taxon>Choanoflagellata</taxon>
        <taxon>Craspedida</taxon>
        <taxon>Salpingoecidae</taxon>
        <taxon>Monosiga</taxon>
    </lineage>
</organism>
<dbReference type="Proteomes" id="UP000001357">
    <property type="component" value="Unassembled WGS sequence"/>
</dbReference>
<dbReference type="RefSeq" id="XP_001749507.1">
    <property type="nucleotide sequence ID" value="XM_001749455.1"/>
</dbReference>
<accession>A9V9W3</accession>
<proteinExistence type="predicted"/>
<keyword evidence="1" id="KW-0226">DNA condensation</keyword>
<dbReference type="GO" id="GO:0000779">
    <property type="term" value="C:condensed chromosome, centromeric region"/>
    <property type="evidence" value="ECO:0000318"/>
    <property type="project" value="GO_Central"/>
</dbReference>
<dbReference type="AlphaFoldDB" id="A9V9W3"/>
<dbReference type="GeneID" id="5894794"/>
<name>A9V9W3_MONBE</name>
<sequence>MPDGAGSPYPPQQAPPAPNPSAGPPLGPAAIMAPTTNQLAVTLERLIRPEDWTAIPDAWVTAVHANSYCDINDEPSVRSIVNSLAPLAAELEAALDGLDLAESTHNDDVTDNANDEARHNMTLVARRLVDLWLQRPLGDQNQSSPSQLALARTAAIEALHRRLMAQDQASLPTKHTLVRRLVQHVGVAATDKTATRVAASAAASALMDVLDRLDAPQAVWDDLRDWLWRLCQHTRSHCRIMGLELLSLLVTRPTVCQPQHVIDSLKVMIKRGSDRVGTVRQQAVAILARLLSETTLTSHIQPCRSELQSLAIRRLKDSKSAVRKAALLLCGQVAVLAEQPDSLVGPLHCAAPRRSHPARRPRIAVLAFPSDLTLVSFTNDPRPMISAIMPMVIDREDAIKSACCIGLRDLLIGEVENRNDAVILVHLAQLPELRSFLHRAVQFWDERNLLNRTCVDYAHNLTQDESITTQQLLRSADLYQAWLRREPTMEGINTSILQCLAASTARLAVAEQAELASDVEHLLASGALSPGLISMGLQAMEQLRPADAFALSLEKLHAHSVQLARELTERQTDLEGDEFVTASRAIFMLGECCLRRPHASSSAAVVVEALIARPLQQICLQSEELAKKWLGSMGPEHRQEREYIYHIMLQNMDDTQRLQVTQELCTELLGAVVDDKLNLDAALEPVVRDALAILASKDIKVGRAKEEDDDEELPVVPGGEEKRKATQHLVSKVAKRTLIENIVPMLLTLKTKLEEHKSPLQRPLLFYLREVIRDNKAEMDDVLAANRTLASELAYDLKALEAEEGSRRCSICNRAPDPLMAMLKTPRSEVMRQSPAAVDELIVLASPMGAQSRTKPASLRRVATIKQGSTKRAAPQSPVVDDLLASPALPAPQKRIK</sequence>
<protein>
    <recommendedName>
        <fullName evidence="5">Condensin complex subunit 1 C-terminal domain-containing protein</fullName>
    </recommendedName>
</protein>